<feature type="non-terminal residue" evidence="1">
    <location>
        <position position="208"/>
    </location>
</feature>
<comment type="caution">
    <text evidence="1">The sequence shown here is derived from an EMBL/GenBank/DDBJ whole genome shotgun (WGS) entry which is preliminary data.</text>
</comment>
<name>X0XIY5_9ZZZZ</name>
<sequence length="208" mass="23918">VAADIQNNLPPELTVTNHMTRPCDVLLLYASDMVFGYDHDRFKVFDRIESKRKVMALTYKIGKAGQVPWSKGWDKYLFLSSTLRDQFLRKTQYDIRNTSVFAPPVDLEPFLKIQPKYDGQLRILRHSSQGDVKFPEDMTEIMAQCRPSIKPDGAETGAMFYFMPGPSWMDAEINVVKCPYQPMVEGVANFLGMGNCYWYMLPDGYTDQ</sequence>
<organism evidence="1">
    <name type="scientific">marine sediment metagenome</name>
    <dbReference type="NCBI Taxonomy" id="412755"/>
    <lineage>
        <taxon>unclassified sequences</taxon>
        <taxon>metagenomes</taxon>
        <taxon>ecological metagenomes</taxon>
    </lineage>
</organism>
<dbReference type="AlphaFoldDB" id="X0XIY5"/>
<dbReference type="EMBL" id="BARS01055145">
    <property type="protein sequence ID" value="GAG43130.1"/>
    <property type="molecule type" value="Genomic_DNA"/>
</dbReference>
<evidence type="ECO:0000313" key="1">
    <source>
        <dbReference type="EMBL" id="GAG43130.1"/>
    </source>
</evidence>
<proteinExistence type="predicted"/>
<reference evidence="1" key="1">
    <citation type="journal article" date="2014" name="Front. Microbiol.">
        <title>High frequency of phylogenetically diverse reductive dehalogenase-homologous genes in deep subseafloor sedimentary metagenomes.</title>
        <authorList>
            <person name="Kawai M."/>
            <person name="Futagami T."/>
            <person name="Toyoda A."/>
            <person name="Takaki Y."/>
            <person name="Nishi S."/>
            <person name="Hori S."/>
            <person name="Arai W."/>
            <person name="Tsubouchi T."/>
            <person name="Morono Y."/>
            <person name="Uchiyama I."/>
            <person name="Ito T."/>
            <person name="Fujiyama A."/>
            <person name="Inagaki F."/>
            <person name="Takami H."/>
        </authorList>
    </citation>
    <scope>NUCLEOTIDE SEQUENCE</scope>
    <source>
        <strain evidence="1">Expedition CK06-06</strain>
    </source>
</reference>
<feature type="non-terminal residue" evidence="1">
    <location>
        <position position="1"/>
    </location>
</feature>
<gene>
    <name evidence="1" type="ORF">S01H1_81483</name>
</gene>
<accession>X0XIY5</accession>
<protein>
    <submittedName>
        <fullName evidence="1">Uncharacterized protein</fullName>
    </submittedName>
</protein>